<dbReference type="Gene3D" id="3.40.30.10">
    <property type="entry name" value="Glutaredoxin"/>
    <property type="match status" value="1"/>
</dbReference>
<organism evidence="7 8">
    <name type="scientific">Mucilaginibacter myungsuensis</name>
    <dbReference type="NCBI Taxonomy" id="649104"/>
    <lineage>
        <taxon>Bacteria</taxon>
        <taxon>Pseudomonadati</taxon>
        <taxon>Bacteroidota</taxon>
        <taxon>Sphingobacteriia</taxon>
        <taxon>Sphingobacteriales</taxon>
        <taxon>Sphingobacteriaceae</taxon>
        <taxon>Mucilaginibacter</taxon>
    </lineage>
</organism>
<dbReference type="InterPro" id="IPR050553">
    <property type="entry name" value="Thioredoxin_ResA/DsbE_sf"/>
</dbReference>
<dbReference type="Pfam" id="PF13905">
    <property type="entry name" value="Thioredoxin_8"/>
    <property type="match status" value="1"/>
</dbReference>
<dbReference type="CDD" id="cd02966">
    <property type="entry name" value="TlpA_like_family"/>
    <property type="match status" value="1"/>
</dbReference>
<reference evidence="7" key="1">
    <citation type="submission" date="2020-10" db="EMBL/GenBank/DDBJ databases">
        <title>Mucilaginibacter mali sp. nov., isolated from rhizosphere soil of apple orchard.</title>
        <authorList>
            <person name="Lee J.-S."/>
            <person name="Kim H.S."/>
            <person name="Kim J.-S."/>
        </authorList>
    </citation>
    <scope>NUCLEOTIDE SEQUENCE</scope>
    <source>
        <strain evidence="7">KCTC 22746</strain>
    </source>
</reference>
<evidence type="ECO:0000256" key="5">
    <source>
        <dbReference type="SAM" id="SignalP"/>
    </source>
</evidence>
<protein>
    <submittedName>
        <fullName evidence="7">TlpA family protein disulfide reductase</fullName>
    </submittedName>
</protein>
<dbReference type="InterPro" id="IPR013766">
    <property type="entry name" value="Thioredoxin_domain"/>
</dbReference>
<comment type="caution">
    <text evidence="7">The sequence shown here is derived from an EMBL/GenBank/DDBJ whole genome shotgun (WGS) entry which is preliminary data.</text>
</comment>
<name>A0A929PXU5_9SPHI</name>
<feature type="domain" description="Thioredoxin" evidence="6">
    <location>
        <begin position="250"/>
        <end position="401"/>
    </location>
</feature>
<evidence type="ECO:0000256" key="3">
    <source>
        <dbReference type="ARBA" id="ARBA00023157"/>
    </source>
</evidence>
<evidence type="ECO:0000313" key="8">
    <source>
        <dbReference type="Proteomes" id="UP000622475"/>
    </source>
</evidence>
<keyword evidence="5" id="KW-0732">Signal</keyword>
<evidence type="ECO:0000256" key="4">
    <source>
        <dbReference type="ARBA" id="ARBA00023284"/>
    </source>
</evidence>
<dbReference type="EMBL" id="JADFFL010000006">
    <property type="protein sequence ID" value="MBE9663499.1"/>
    <property type="molecule type" value="Genomic_DNA"/>
</dbReference>
<dbReference type="GO" id="GO:0017004">
    <property type="term" value="P:cytochrome complex assembly"/>
    <property type="evidence" value="ECO:0007669"/>
    <property type="project" value="UniProtKB-KW"/>
</dbReference>
<dbReference type="PROSITE" id="PS51352">
    <property type="entry name" value="THIOREDOXIN_2"/>
    <property type="match status" value="1"/>
</dbReference>
<evidence type="ECO:0000313" key="7">
    <source>
        <dbReference type="EMBL" id="MBE9663499.1"/>
    </source>
</evidence>
<keyword evidence="2" id="KW-0201">Cytochrome c-type biogenesis</keyword>
<keyword evidence="4" id="KW-0676">Redox-active center</keyword>
<dbReference type="InterPro" id="IPR036249">
    <property type="entry name" value="Thioredoxin-like_sf"/>
</dbReference>
<dbReference type="InterPro" id="IPR012336">
    <property type="entry name" value="Thioredoxin-like_fold"/>
</dbReference>
<accession>A0A929PXU5</accession>
<dbReference type="SUPFAM" id="SSF52833">
    <property type="entry name" value="Thioredoxin-like"/>
    <property type="match status" value="1"/>
</dbReference>
<evidence type="ECO:0000256" key="1">
    <source>
        <dbReference type="ARBA" id="ARBA00004196"/>
    </source>
</evidence>
<keyword evidence="3" id="KW-1015">Disulfide bond</keyword>
<keyword evidence="8" id="KW-1185">Reference proteome</keyword>
<dbReference type="GO" id="GO:0030313">
    <property type="term" value="C:cell envelope"/>
    <property type="evidence" value="ECO:0007669"/>
    <property type="project" value="UniProtKB-SubCell"/>
</dbReference>
<proteinExistence type="predicted"/>
<dbReference type="RefSeq" id="WP_194112729.1">
    <property type="nucleotide sequence ID" value="NZ_JADFFL010000006.1"/>
</dbReference>
<evidence type="ECO:0000259" key="6">
    <source>
        <dbReference type="PROSITE" id="PS51352"/>
    </source>
</evidence>
<dbReference type="PANTHER" id="PTHR42852:SF6">
    <property type="entry name" value="THIOL:DISULFIDE INTERCHANGE PROTEIN DSBE"/>
    <property type="match status" value="1"/>
</dbReference>
<dbReference type="Proteomes" id="UP000622475">
    <property type="component" value="Unassembled WGS sequence"/>
</dbReference>
<evidence type="ECO:0000256" key="2">
    <source>
        <dbReference type="ARBA" id="ARBA00022748"/>
    </source>
</evidence>
<dbReference type="AlphaFoldDB" id="A0A929PXU5"/>
<sequence>MYKYLLLALICIIFKSALAQTVTGTGDQPQLAALTDIDLSRFQEHAAPIKIIAAINKQYKSNIVLLDKYIAKYKPSTTFIRDARINQKYFAAMAFYNVKVDPSVTRTGSKARWQHIQDSLFSVVKLSNDAALTGSNYIDLIKTFCLREKEHLWTAEDEQPKAFYRQWYNTTPDKGKDIFAMDRGGMLVAKLIDKHFNGKVREFLYADLLKNMLSESNLQNLPTVFNRFKQLYPNSGYIAQFNAPVAKVVKQLSQPLNANMIFPPYNGSKLNSMADLLKLVKGKAILIDMWGTWCSPCREEIEAHAQALHDHFKGKPATFVYVSNYDSGQEARWKKLIAFYHLEGIHILANQKLTDDIMNRTNSSGYPTYIIVKKNGSYARARTQHPVDRQAMISELTAAAK</sequence>
<feature type="signal peptide" evidence="5">
    <location>
        <begin position="1"/>
        <end position="19"/>
    </location>
</feature>
<comment type="subcellular location">
    <subcellularLocation>
        <location evidence="1">Cell envelope</location>
    </subcellularLocation>
</comment>
<dbReference type="PANTHER" id="PTHR42852">
    <property type="entry name" value="THIOL:DISULFIDE INTERCHANGE PROTEIN DSBE"/>
    <property type="match status" value="1"/>
</dbReference>
<gene>
    <name evidence="7" type="ORF">IRJ16_16550</name>
</gene>
<feature type="chain" id="PRO_5037802347" evidence="5">
    <location>
        <begin position="20"/>
        <end position="401"/>
    </location>
</feature>